<proteinExistence type="predicted"/>
<feature type="domain" description="Immunoglobulin" evidence="2">
    <location>
        <begin position="1526"/>
        <end position="1599"/>
    </location>
</feature>
<feature type="domain" description="Immunoglobulin" evidence="2">
    <location>
        <begin position="527"/>
        <end position="603"/>
    </location>
</feature>
<feature type="domain" description="Immunoglobulin" evidence="2">
    <location>
        <begin position="2027"/>
        <end position="2103"/>
    </location>
</feature>
<evidence type="ECO:0000256" key="1">
    <source>
        <dbReference type="SAM" id="SignalP"/>
    </source>
</evidence>
<dbReference type="Pfam" id="PF13585">
    <property type="entry name" value="CHU_C"/>
    <property type="match status" value="1"/>
</dbReference>
<keyword evidence="4" id="KW-1185">Reference proteome</keyword>
<feature type="domain" description="Immunoglobulin" evidence="2">
    <location>
        <begin position="613"/>
        <end position="687"/>
    </location>
</feature>
<evidence type="ECO:0000313" key="3">
    <source>
        <dbReference type="EMBL" id="MBE9660868.1"/>
    </source>
</evidence>
<dbReference type="SMART" id="SM00409">
    <property type="entry name" value="IG"/>
    <property type="match status" value="13"/>
</dbReference>
<feature type="domain" description="Immunoglobulin" evidence="2">
    <location>
        <begin position="2201"/>
        <end position="2277"/>
    </location>
</feature>
<dbReference type="Proteomes" id="UP000622475">
    <property type="component" value="Unassembled WGS sequence"/>
</dbReference>
<dbReference type="EMBL" id="JADFFL010000001">
    <property type="protein sequence ID" value="MBE9660868.1"/>
    <property type="molecule type" value="Genomic_DNA"/>
</dbReference>
<feature type="chain" id="PRO_5037127316" evidence="1">
    <location>
        <begin position="27"/>
        <end position="3678"/>
    </location>
</feature>
<name>A0A929KUW2_9SPHI</name>
<evidence type="ECO:0000259" key="2">
    <source>
        <dbReference type="SMART" id="SM00409"/>
    </source>
</evidence>
<feature type="signal peptide" evidence="1">
    <location>
        <begin position="1"/>
        <end position="26"/>
    </location>
</feature>
<dbReference type="InterPro" id="IPR044023">
    <property type="entry name" value="Ig_7"/>
</dbReference>
<protein>
    <submittedName>
        <fullName evidence="3">Gliding motility-associated C-terminal domain-containing protein</fullName>
    </submittedName>
</protein>
<feature type="domain" description="Immunoglobulin" evidence="2">
    <location>
        <begin position="2547"/>
        <end position="2623"/>
    </location>
</feature>
<feature type="domain" description="Immunoglobulin" evidence="2">
    <location>
        <begin position="2115"/>
        <end position="2191"/>
    </location>
</feature>
<feature type="domain" description="Immunoglobulin" evidence="2">
    <location>
        <begin position="3247"/>
        <end position="3324"/>
    </location>
</feature>
<evidence type="ECO:0000313" key="4">
    <source>
        <dbReference type="Proteomes" id="UP000622475"/>
    </source>
</evidence>
<gene>
    <name evidence="3" type="ORF">IRJ16_03150</name>
</gene>
<sequence length="3678" mass="372059">MKISTYLKWCIFTLTFWLFNSQNVFAQRNYATTQRTGTNGVCLLCAPTDPANAADGNTQTNSVVRVTVGLLAQSWQEVIFPGAGKVPANTPVTVKLGSGDNLLNLTLLGGTLLQAYNGNTAIGQPVTAASLLSALSNNNQALVTFTPNAIYDRVRVTLDAGLLGAASSIYLYDAFYNSPGNGACNTAIDELNGISSALLGLGLNVGGVVNPANAIDGNITTASTLNAGVGLLGASAQQTAIFQQPSVPGDSVKLIMSIPRTLLTAGVTENISVTTFNGNTSNGDTRTLSSALLSIRLLDFGPDRQQAIVTFAPTAVFDRVQVRLGGGIGSVLSSIDLFEVQRVIPSPVIKYNNVVANSVQLCTGGSATLVANSVPNTVFNWYTTATGGSPIFTGASFTTPALSSTIVYYVEAVRNGCTDASARTAVTVNVSAIPTAPVVINPAVTLCQGQTATFAVTPTAGITISWYATATGGTALATGNSFTTGPLSATTTYYAEATSGGGICVSPARTAVIATVSAPPLTPTLTAPAVTICSGDAAVLSVASPVAGQTYNWYSAATGGTLIFTGTTFTTSALTNNTNYYVEAVNTTGCTSTARAQATVTVQPKPTDPTLVANNQTISAGQTATITVSNNQTGVTYNWYTSAGAASPIFTGTTFITPALFTNTTYYVGAVNSTGCTSVNRTPITITVTINTNAPCSFANAQSNAVSGLLCVACNVTLPALAVDADTTTASTLHIVAGVVGTYIEQELRFQQPGFAGDNVKLGLQSPIGLADAGVLGSIQVTFYNGTTAGATYLLSNPLVKVNLLGTGDKYQVIVPATGAYDRVVVRLTSGLLSAVDALSIYYAIQQFAPPVFNPVAPEICKGSTATINITTPVNGGTYTWYTVPTGGTSVATGTTFTTPVLNANAVYYVEYTRNGCVSPVRYAINVLTNDVPLKPVAAFNSITINSGQTATLTATAANGATVRWYSSATGGTILGTGNNFTTPALTANATYYADAALGNCVSVDRTPINVVVNAVPDITVTPPTRTINAGTTTTFTASSTTPGTIFNWYTTPTGGTAIATGATFTTPPQFANNVYYAEAVVQATGTPSATRATGTITVNSIASSAVPCDAAIDQINTTSGLLCVGCSVANAAGAVDADRNTFSQLNVPIGLVGSYAQQTLRFAGIGRAGDSVVVELGTPGSLASVGLLSGISLATYNGATYNNDRFNVNGALLTVTLLNGDSRFRVAFRATADFDRVEIRQNGALAGVLASLNVYDAYQEVAAPTIATASVTACEGSQTTLTATVPSHVTVRWYTTPTGGTPVFTGTSFNTPVLTATTTYYAEASRTGNGCAQPVRTPATVTVVPVPTAPVVAVPNVTICSGSTASFAVTPVAGVTYTWYTAPTGGTSIFTGNSFTTPALASTASYYVEASNGTCGSTSRTQVTATVSGAVTVPVLAQSSVTTCAGSSATLTATSPQAGVTFRWYTAATGGSPVFTGAQFTTPALNANTNYYVEAVAGTCTSPTRAQATVTVNPTPAAPTVAVNPVGGQITSGQTATLTASSTTSGATFAWYTTSAGGTAVATGSVFTTPVLTSNTTYYVESALATGCTSARTPVTITVNPIFSTACDFASTQLTDVNGGVLCVGCSVNNPNNSIDNDQTNYTNLSIPVGLVGSYVAQRLIFSEAGAIGDSISIRLQFPSALASVSVLNNIRIGSYNGSTYNNDGILLNSNLLRVQLLTGNTVAIVRFAPQAAFDRVEVRLNGALASVLNSVDVGYASKQVEAPQLTTNNVSICSGNTATFTVSNARAGVIYQWYDAPTGGTLVFTGSTFTTPVLNATTTYYVQSVRSANSCPNPNRVAATVNVTPSPVVPTLAQSSVQLCAGDNVTLAVTNAGTNTVNWYTSATGGTPVFTGANFNVAPIANVIYYAELSNGTCTSPSRAVATIIVNPRPAKPGVVAANVSVCSGSPATLAVQNPEANVTYNWYTAATGGTSVFTGTTFTTPAITANTTYYVEAASNTGSCINNGGRTAVNVTTNGVIANATLSATNTSVCFGGSATISVVNPVSGITYNWYAAATGGVPVFTGTAFTVNNLTANASYYVEAVSAAGCTSATRTQTNITVQPLPTSPTVTAASGSLTVCAGGSATLNIVSPQPTLVYRWYNAATGGTLLFTGTQFNTPALTANTTYYIEAASAGNCNASARTTVTVTVTPLPTDPTLTTPTQTICSGSTATLSIASPVAGVTYRWYDSPAMTTVLFTGSTYTTAALTANKTYYVSATNAGGCSATNLATAQVNVTAPPPAPIIANGNTIQTCTGTQVTLSISNPQAGFTYNWYTAATGGTPVFTGANFTTGALTTNVTYYAEAVSATGCISTSRTSVAITINPTLPPPVVTANGSTTPTVCSGNTATLTATSSSANVIFNWYTVPTGGASVFTGPTFTTGTLSANTTYYVEAVSSVSGCSSSARTAITITVTAPPTTPVPTGATVTVCAGSPATLSVASPVAGITYNWYADAGRTTLLSTGAIYVTGAVNANTTFYVEATNGSCPSNLAPVQVNVNALPGAPTVANGSTVQTCSGSTVTLTIASPQAGFTYSWYTTATGGAAIATGTSYTTGVLTANATYYVQATNSTGCTSATRTQVTINVNNLPASPVVADASGSTTPTVCSGTSAVLTATSTTANVTFNWYDAATGGTLLFTGATYTTPTLSANRTFYVSATSNGSGCVSPTRTAVSVSVTAPPATPVPTATNVTVCAGSPATLGISAPVAGVSYRWYTDAARTNLVFTGPTYVTGPIAANTTFYVESASGSCSSPLVNVQVNVAPAPTTPVIAQGATTSTCAGSQVTLSVTSPQAGITYNWYNAAVGGVMVSTGTSFTTAALTSNVSYFVEAVNATGCTSPTRAGINITVNPLPVSPTVTATGGSTAPSICAGSSTTLTATSATPGVTFRWYTVPTGGTMVFTGAAYLVSPTVNTIYYVEAVSAAGCVSSTRTSIAVSVTTPPATPTVAANTVTVCSGSPATVAVASPLLGITYRWYSDAARTSLVFTGPSYTTGPITANTIFYVDATSGSCSSATAAGVQVNVNALPGTPTIANGATVQTCAGTTVTLTIAAPQAGLTYNWYTTATGGLPIAVGTSFTTPTLNATTTYYAAAVNATGCSSATRAAVVINVNPRPANPTITATGGSTSPNICAGTGTTLTAASTTANVTFNWYTAATGGTAIFTGANFPTGVLSANAMYYVEAVSNVSGCSSSSRTAISVTVSPVPTTPVPVAATVNACAGSPATLAVASPIAGVTYRWYSDAARTNLVFTGPSYITGPVTANATYYVEAANGSCSSPTAASVQVNVTAIPGAPTVAANTVNACVNTPAVLTVGNPQAGFTYNWYISATGGASIFAGTNFTTPAVTANVTYYVEAVNAGGCPSATRTAVNVVMSAPPTAPTVNAAAEICSGATATLTANNADPNITIRWYAAATGGTALGTGNSFTTPALTTNTTFYAEAANPAGCVSATRTPVAVVVRQPLATPVVTVSGVTVSSVVFQWNAVPGAASYEVSINGGSFFTPSSGANGVTHTVSGLPVNTNVIIVVRANGSIACQVPALSTAVTGRTTNPQGNSIFVPNAFTPNGDGNNDVLYVYGSNIRSLTFMVVNQYGEMMFRSTSQASGWDGTYRGAKQPVAVYMYSVEAVMNDGTTVKKNGSVTLLK</sequence>
<feature type="domain" description="Immunoglobulin" evidence="2">
    <location>
        <begin position="1439"/>
        <end position="1514"/>
    </location>
</feature>
<feature type="domain" description="Immunoglobulin" evidence="2">
    <location>
        <begin position="2377"/>
        <end position="2452"/>
    </location>
</feature>
<dbReference type="Pfam" id="PF19081">
    <property type="entry name" value="Ig_7"/>
    <property type="match status" value="31"/>
</dbReference>
<feature type="domain" description="Immunoglobulin" evidence="2">
    <location>
        <begin position="441"/>
        <end position="513"/>
    </location>
</feature>
<keyword evidence="1" id="KW-0732">Signal</keyword>
<feature type="domain" description="Immunoglobulin" evidence="2">
    <location>
        <begin position="940"/>
        <end position="1014"/>
    </location>
</feature>
<feature type="domain" description="Immunoglobulin" evidence="2">
    <location>
        <begin position="1269"/>
        <end position="1345"/>
    </location>
</feature>
<dbReference type="InterPro" id="IPR003599">
    <property type="entry name" value="Ig_sub"/>
</dbReference>
<comment type="caution">
    <text evidence="3">The sequence shown here is derived from an EMBL/GenBank/DDBJ whole genome shotgun (WGS) entry which is preliminary data.</text>
</comment>
<dbReference type="NCBIfam" id="TIGR04131">
    <property type="entry name" value="Bac_Flav_CTERM"/>
    <property type="match status" value="1"/>
</dbReference>
<accession>A0A929KUW2</accession>
<organism evidence="3 4">
    <name type="scientific">Mucilaginibacter myungsuensis</name>
    <dbReference type="NCBI Taxonomy" id="649104"/>
    <lineage>
        <taxon>Bacteria</taxon>
        <taxon>Pseudomonadati</taxon>
        <taxon>Bacteroidota</taxon>
        <taxon>Sphingobacteriia</taxon>
        <taxon>Sphingobacteriales</taxon>
        <taxon>Sphingobacteriaceae</taxon>
        <taxon>Mucilaginibacter</taxon>
    </lineage>
</organism>
<reference evidence="3" key="1">
    <citation type="submission" date="2020-10" db="EMBL/GenBank/DDBJ databases">
        <title>Mucilaginibacter mali sp. nov., isolated from rhizosphere soil of apple orchard.</title>
        <authorList>
            <person name="Lee J.-S."/>
            <person name="Kim H.S."/>
            <person name="Kim J.-S."/>
        </authorList>
    </citation>
    <scope>NUCLEOTIDE SEQUENCE</scope>
    <source>
        <strain evidence="3">KCTC 22746</strain>
    </source>
</reference>
<dbReference type="InterPro" id="IPR026341">
    <property type="entry name" value="T9SS_type_B"/>
</dbReference>
<dbReference type="RefSeq" id="WP_194110056.1">
    <property type="nucleotide sequence ID" value="NZ_JADFFL010000001.1"/>
</dbReference>